<dbReference type="GO" id="GO:0005524">
    <property type="term" value="F:ATP binding"/>
    <property type="evidence" value="ECO:0007669"/>
    <property type="project" value="InterPro"/>
</dbReference>
<dbReference type="SUPFAM" id="SSF52540">
    <property type="entry name" value="P-loop containing nucleoside triphosphate hydrolases"/>
    <property type="match status" value="1"/>
</dbReference>
<evidence type="ECO:0000259" key="1">
    <source>
        <dbReference type="Pfam" id="PF00005"/>
    </source>
</evidence>
<evidence type="ECO:0000313" key="4">
    <source>
        <dbReference type="RefSeq" id="XP_039114847.1"/>
    </source>
</evidence>
<dbReference type="RefSeq" id="XP_039114847.1">
    <property type="nucleotide sequence ID" value="XM_039258913.1"/>
</dbReference>
<protein>
    <submittedName>
        <fullName evidence="4">ATP-binding cassette sub-family G member 1-like isoform X1</fullName>
    </submittedName>
</protein>
<sequence>MVMHKQKNGRKKLHHGQRNLHLLLKPELSNLCGTLRLSVDVKCLVEKLLEYVMNNHLVVRDPETILQALKISLMEEASSAAYLVWEDLMAVLPNYGTPRPAKKLLQGLSGYAAPGRIMAIIGPSRSGKSTLLDSLAGLRDTRKCSAWDSDSQRDHHLLSSLEASYHNEKEGGASCSGTHPKVYRATRCSSSQM</sequence>
<dbReference type="GO" id="GO:0016887">
    <property type="term" value="F:ATP hydrolysis activity"/>
    <property type="evidence" value="ECO:0007669"/>
    <property type="project" value="InterPro"/>
</dbReference>
<dbReference type="GeneID" id="120250133"/>
<proteinExistence type="predicted"/>
<gene>
    <name evidence="4" type="primary">LOC120250133</name>
</gene>
<organism evidence="3 4">
    <name type="scientific">Dioscorea cayennensis subsp. rotundata</name>
    <name type="common">White Guinea yam</name>
    <name type="synonym">Dioscorea rotundata</name>
    <dbReference type="NCBI Taxonomy" id="55577"/>
    <lineage>
        <taxon>Eukaryota</taxon>
        <taxon>Viridiplantae</taxon>
        <taxon>Streptophyta</taxon>
        <taxon>Embryophyta</taxon>
        <taxon>Tracheophyta</taxon>
        <taxon>Spermatophyta</taxon>
        <taxon>Magnoliopsida</taxon>
        <taxon>Liliopsida</taxon>
        <taxon>Dioscoreales</taxon>
        <taxon>Dioscoreaceae</taxon>
        <taxon>Dioscorea</taxon>
    </lineage>
</organism>
<dbReference type="InterPro" id="IPR027417">
    <property type="entry name" value="P-loop_NTPase"/>
</dbReference>
<dbReference type="InterPro" id="IPR056882">
    <property type="entry name" value="MOM1_dom"/>
</dbReference>
<evidence type="ECO:0000259" key="2">
    <source>
        <dbReference type="Pfam" id="PF25029"/>
    </source>
</evidence>
<name>A0AB40AIX6_DIOCR</name>
<feature type="domain" description="MOM1 alpha-helical" evidence="2">
    <location>
        <begin position="15"/>
        <end position="80"/>
    </location>
</feature>
<dbReference type="Pfam" id="PF00005">
    <property type="entry name" value="ABC_tran"/>
    <property type="match status" value="1"/>
</dbReference>
<feature type="domain" description="ABC transporter" evidence="1">
    <location>
        <begin position="105"/>
        <end position="143"/>
    </location>
</feature>
<dbReference type="PANTHER" id="PTHR35116:SF2">
    <property type="entry name" value="ATP-DEPENDENT HELICASE FAMILY PROTEIN-RELATED"/>
    <property type="match status" value="1"/>
</dbReference>
<dbReference type="PANTHER" id="PTHR35116">
    <property type="entry name" value="HELICASE PROTEIN MOM1"/>
    <property type="match status" value="1"/>
</dbReference>
<keyword evidence="3" id="KW-1185">Reference proteome</keyword>
<dbReference type="InterPro" id="IPR003439">
    <property type="entry name" value="ABC_transporter-like_ATP-bd"/>
</dbReference>
<dbReference type="Pfam" id="PF25029">
    <property type="entry name" value="MOM1"/>
    <property type="match status" value="1"/>
</dbReference>
<dbReference type="AlphaFoldDB" id="A0AB40AIX6"/>
<accession>A0AB40AIX6</accession>
<reference evidence="4" key="1">
    <citation type="submission" date="2025-08" db="UniProtKB">
        <authorList>
            <consortium name="RefSeq"/>
        </authorList>
    </citation>
    <scope>IDENTIFICATION</scope>
</reference>
<evidence type="ECO:0000313" key="3">
    <source>
        <dbReference type="Proteomes" id="UP001515500"/>
    </source>
</evidence>
<dbReference type="Proteomes" id="UP001515500">
    <property type="component" value="Chromosome 19"/>
</dbReference>
<dbReference type="Gene3D" id="3.40.50.300">
    <property type="entry name" value="P-loop containing nucleotide triphosphate hydrolases"/>
    <property type="match status" value="1"/>
</dbReference>
<dbReference type="GO" id="GO:0031507">
    <property type="term" value="P:heterochromatin formation"/>
    <property type="evidence" value="ECO:0007669"/>
    <property type="project" value="InterPro"/>
</dbReference>
<dbReference type="InterPro" id="IPR039322">
    <property type="entry name" value="MOM1"/>
</dbReference>